<evidence type="ECO:0000313" key="2">
    <source>
        <dbReference type="EMBL" id="GCD47679.1"/>
    </source>
</evidence>
<sequence length="73" mass="7978">MPYMLGAATDNVPSPKSPRPPRHCVGIGGGTIRRRLTCHDRYMPGVRDSPYVSRPTPSAHAASTFRHTHEPNG</sequence>
<feature type="region of interest" description="Disordered" evidence="1">
    <location>
        <begin position="45"/>
        <end position="73"/>
    </location>
</feature>
<gene>
    <name evidence="2" type="ORF">GKJPGBOP_07472</name>
</gene>
<dbReference type="AlphaFoldDB" id="A0A401WEJ9"/>
<feature type="region of interest" description="Disordered" evidence="1">
    <location>
        <begin position="1"/>
        <end position="28"/>
    </location>
</feature>
<evidence type="ECO:0000313" key="3">
    <source>
        <dbReference type="Proteomes" id="UP000286746"/>
    </source>
</evidence>
<protein>
    <submittedName>
        <fullName evidence="2">Uncharacterized protein</fullName>
    </submittedName>
</protein>
<evidence type="ECO:0000256" key="1">
    <source>
        <dbReference type="SAM" id="MobiDB-lite"/>
    </source>
</evidence>
<dbReference type="Proteomes" id="UP000286746">
    <property type="component" value="Unassembled WGS sequence"/>
</dbReference>
<organism evidence="2 3">
    <name type="scientific">Streptomyces paromomycinus</name>
    <name type="common">Streptomyces rimosus subsp. paromomycinus</name>
    <dbReference type="NCBI Taxonomy" id="92743"/>
    <lineage>
        <taxon>Bacteria</taxon>
        <taxon>Bacillati</taxon>
        <taxon>Actinomycetota</taxon>
        <taxon>Actinomycetes</taxon>
        <taxon>Kitasatosporales</taxon>
        <taxon>Streptomycetaceae</taxon>
        <taxon>Streptomyces</taxon>
    </lineage>
</organism>
<name>A0A401WEJ9_STREY</name>
<proteinExistence type="predicted"/>
<comment type="caution">
    <text evidence="2">The sequence shown here is derived from an EMBL/GenBank/DDBJ whole genome shotgun (WGS) entry which is preliminary data.</text>
</comment>
<keyword evidence="3" id="KW-1185">Reference proteome</keyword>
<dbReference type="EMBL" id="BHZD01000001">
    <property type="protein sequence ID" value="GCD47679.1"/>
    <property type="molecule type" value="Genomic_DNA"/>
</dbReference>
<reference evidence="2 3" key="1">
    <citation type="submission" date="2018-11" db="EMBL/GenBank/DDBJ databases">
        <title>Whole genome sequence of Streptomyces paromomycinus NBRC 15454(T).</title>
        <authorList>
            <person name="Komaki H."/>
            <person name="Tamura T."/>
        </authorList>
    </citation>
    <scope>NUCLEOTIDE SEQUENCE [LARGE SCALE GENOMIC DNA]</scope>
    <source>
        <strain evidence="2 3">NBRC 15454</strain>
    </source>
</reference>
<accession>A0A401WEJ9</accession>